<comment type="caution">
    <text evidence="2">The sequence shown here is derived from an EMBL/GenBank/DDBJ whole genome shotgun (WGS) entry which is preliminary data.</text>
</comment>
<sequence>MGSRTKLTGRRLLRSQKLARAIAVAFAASFMATAPTSEGHACGYDSPQTASQGFLNWLYPDSLYVVGAISREVAAGRLPVANFDQTGPDLFGHRFKLTATALEQFGDMLRAASPGPAALPSVSLVVVEPMLWTRFDQGPDGLRTTVHVPGALPGDLVLVSGEAVITEIAARRLTFGQAVERGVVRLYGTAPQIAQFLLSYSDVGASDSAVETSQKPVFSLASAAAGSPHFASMQSHPVGIAPAELGCTPDHTEISFHEGERQ</sequence>
<feature type="signal peptide" evidence="1">
    <location>
        <begin position="1"/>
        <end position="27"/>
    </location>
</feature>
<reference evidence="3" key="1">
    <citation type="submission" date="2017-03" db="EMBL/GenBank/DDBJ databases">
        <authorList>
            <person name="Safronova V.I."/>
            <person name="Sazanova A.L."/>
            <person name="Chirak E.R."/>
        </authorList>
    </citation>
    <scope>NUCLEOTIDE SEQUENCE [LARGE SCALE GENOMIC DNA]</scope>
    <source>
        <strain evidence="3">Ach-343</strain>
    </source>
</reference>
<gene>
    <name evidence="2" type="ORF">B5V02_11485</name>
</gene>
<feature type="chain" id="PRO_5016001065" evidence="1">
    <location>
        <begin position="28"/>
        <end position="262"/>
    </location>
</feature>
<keyword evidence="3" id="KW-1185">Reference proteome</keyword>
<dbReference type="EMBL" id="MZXV01000027">
    <property type="protein sequence ID" value="PZV38261.1"/>
    <property type="molecule type" value="Genomic_DNA"/>
</dbReference>
<evidence type="ECO:0000313" key="2">
    <source>
        <dbReference type="EMBL" id="PZV38261.1"/>
    </source>
</evidence>
<dbReference type="AlphaFoldDB" id="A0A2W7C7F2"/>
<evidence type="ECO:0000313" key="3">
    <source>
        <dbReference type="Proteomes" id="UP000248616"/>
    </source>
</evidence>
<proteinExistence type="predicted"/>
<evidence type="ECO:0000256" key="1">
    <source>
        <dbReference type="SAM" id="SignalP"/>
    </source>
</evidence>
<protein>
    <submittedName>
        <fullName evidence="2">Uncharacterized protein</fullName>
    </submittedName>
</protein>
<name>A0A2W7C7F2_9HYPH</name>
<organism evidence="2 3">
    <name type="scientific">Mesorhizobium kowhaii</name>
    <dbReference type="NCBI Taxonomy" id="1300272"/>
    <lineage>
        <taxon>Bacteria</taxon>
        <taxon>Pseudomonadati</taxon>
        <taxon>Pseudomonadota</taxon>
        <taxon>Alphaproteobacteria</taxon>
        <taxon>Hyphomicrobiales</taxon>
        <taxon>Phyllobacteriaceae</taxon>
        <taxon>Mesorhizobium</taxon>
    </lineage>
</organism>
<accession>A0A2W7C7F2</accession>
<keyword evidence="1" id="KW-0732">Signal</keyword>
<dbReference type="OrthoDB" id="8419732at2"/>
<dbReference type="Proteomes" id="UP000248616">
    <property type="component" value="Unassembled WGS sequence"/>
</dbReference>
<dbReference type="RefSeq" id="WP_111544337.1">
    <property type="nucleotide sequence ID" value="NZ_MZXV01000027.1"/>
</dbReference>